<sequence length="250" mass="27896">MGLLENDNEWRQCLQEAAIMQSGAQLRSLFVTLLLFCHPAKPDELWEEFKENICDDLAHKLRQRDVPNPTDAQLYDFGLHLINKLLQSHGHRLSEWTQMPASTMDWAAYEDNPLLAAQLAYDIPSLQQLVANNLQTFNEEQKTAYNTVFDSAMNERGKLVFLHSAGDGGKTFVCNTIAAAVRAEGKIALTCASSGISAILLVGGRTSHSTFKIPIPSHDDTTCSIRRGTHLAELLCRTSLIIWDEVPMQN</sequence>
<comment type="catalytic activity">
    <reaction evidence="1">
        <text>ATP + H2O = ADP + phosphate + H(+)</text>
        <dbReference type="Rhea" id="RHEA:13065"/>
        <dbReference type="ChEBI" id="CHEBI:15377"/>
        <dbReference type="ChEBI" id="CHEBI:15378"/>
        <dbReference type="ChEBI" id="CHEBI:30616"/>
        <dbReference type="ChEBI" id="CHEBI:43474"/>
        <dbReference type="ChEBI" id="CHEBI:456216"/>
        <dbReference type="EC" id="5.6.2.3"/>
    </reaction>
</comment>
<evidence type="ECO:0000313" key="3">
    <source>
        <dbReference type="EMBL" id="SJL15972.1"/>
    </source>
</evidence>
<name>A0A284S4N5_ARMOS</name>
<evidence type="ECO:0000259" key="2">
    <source>
        <dbReference type="Pfam" id="PF05970"/>
    </source>
</evidence>
<dbReference type="PANTHER" id="PTHR10492:SF57">
    <property type="entry name" value="ATP-DEPENDENT DNA HELICASE"/>
    <property type="match status" value="1"/>
</dbReference>
<dbReference type="GO" id="GO:0016887">
    <property type="term" value="F:ATP hydrolysis activity"/>
    <property type="evidence" value="ECO:0007669"/>
    <property type="project" value="RHEA"/>
</dbReference>
<protein>
    <recommendedName>
        <fullName evidence="1">ATP-dependent DNA helicase</fullName>
        <ecNumber evidence="1">5.6.2.3</ecNumber>
    </recommendedName>
</protein>
<keyword evidence="1" id="KW-0347">Helicase</keyword>
<dbReference type="AlphaFoldDB" id="A0A284S4N5"/>
<comment type="similarity">
    <text evidence="1">Belongs to the helicase family.</text>
</comment>
<reference evidence="4" key="1">
    <citation type="journal article" date="2017" name="Nat. Ecol. Evol.">
        <title>Genome expansion and lineage-specific genetic innovations in the forest pathogenic fungi Armillaria.</title>
        <authorList>
            <person name="Sipos G."/>
            <person name="Prasanna A.N."/>
            <person name="Walter M.C."/>
            <person name="O'Connor E."/>
            <person name="Balint B."/>
            <person name="Krizsan K."/>
            <person name="Kiss B."/>
            <person name="Hess J."/>
            <person name="Varga T."/>
            <person name="Slot J."/>
            <person name="Riley R."/>
            <person name="Boka B."/>
            <person name="Rigling D."/>
            <person name="Barry K."/>
            <person name="Lee J."/>
            <person name="Mihaltcheva S."/>
            <person name="LaButti K."/>
            <person name="Lipzen A."/>
            <person name="Waldron R."/>
            <person name="Moloney N.M."/>
            <person name="Sperisen C."/>
            <person name="Kredics L."/>
            <person name="Vagvoelgyi C."/>
            <person name="Patrignani A."/>
            <person name="Fitzpatrick D."/>
            <person name="Nagy I."/>
            <person name="Doyle S."/>
            <person name="Anderson J.B."/>
            <person name="Grigoriev I.V."/>
            <person name="Gueldener U."/>
            <person name="Muensterkoetter M."/>
            <person name="Nagy L.G."/>
        </authorList>
    </citation>
    <scope>NUCLEOTIDE SEQUENCE [LARGE SCALE GENOMIC DNA]</scope>
    <source>
        <strain evidence="4">C18/9</strain>
    </source>
</reference>
<dbReference type="GO" id="GO:0043139">
    <property type="term" value="F:5'-3' DNA helicase activity"/>
    <property type="evidence" value="ECO:0007669"/>
    <property type="project" value="UniProtKB-EC"/>
</dbReference>
<proteinExistence type="inferred from homology"/>
<dbReference type="GO" id="GO:0006281">
    <property type="term" value="P:DNA repair"/>
    <property type="evidence" value="ECO:0007669"/>
    <property type="project" value="UniProtKB-KW"/>
</dbReference>
<dbReference type="Pfam" id="PF05970">
    <property type="entry name" value="PIF1"/>
    <property type="match status" value="1"/>
</dbReference>
<dbReference type="SUPFAM" id="SSF52540">
    <property type="entry name" value="P-loop containing nucleoside triphosphate hydrolases"/>
    <property type="match status" value="1"/>
</dbReference>
<dbReference type="GO" id="GO:0000723">
    <property type="term" value="P:telomere maintenance"/>
    <property type="evidence" value="ECO:0007669"/>
    <property type="project" value="InterPro"/>
</dbReference>
<dbReference type="PANTHER" id="PTHR10492">
    <property type="match status" value="1"/>
</dbReference>
<dbReference type="STRING" id="47428.A0A284S4N5"/>
<dbReference type="GO" id="GO:0005524">
    <property type="term" value="F:ATP binding"/>
    <property type="evidence" value="ECO:0007669"/>
    <property type="project" value="UniProtKB-KW"/>
</dbReference>
<keyword evidence="1" id="KW-0234">DNA repair</keyword>
<dbReference type="InterPro" id="IPR010285">
    <property type="entry name" value="DNA_helicase_pif1-like_DEAD"/>
</dbReference>
<dbReference type="OrthoDB" id="3366231at2759"/>
<dbReference type="Gene3D" id="3.40.50.300">
    <property type="entry name" value="P-loop containing nucleotide triphosphate hydrolases"/>
    <property type="match status" value="1"/>
</dbReference>
<dbReference type="EMBL" id="FUEG01000032">
    <property type="protein sequence ID" value="SJL15972.1"/>
    <property type="molecule type" value="Genomic_DNA"/>
</dbReference>
<dbReference type="Proteomes" id="UP000219338">
    <property type="component" value="Unassembled WGS sequence"/>
</dbReference>
<gene>
    <name evidence="3" type="ORF">ARMOST_19485</name>
</gene>
<evidence type="ECO:0000256" key="1">
    <source>
        <dbReference type="RuleBase" id="RU363044"/>
    </source>
</evidence>
<dbReference type="EC" id="5.6.2.3" evidence="1"/>
<feature type="domain" description="DNA helicase Pif1-like DEAD-box helicase" evidence="2">
    <location>
        <begin position="137"/>
        <end position="250"/>
    </location>
</feature>
<organism evidence="3 4">
    <name type="scientific">Armillaria ostoyae</name>
    <name type="common">Armillaria root rot fungus</name>
    <dbReference type="NCBI Taxonomy" id="47428"/>
    <lineage>
        <taxon>Eukaryota</taxon>
        <taxon>Fungi</taxon>
        <taxon>Dikarya</taxon>
        <taxon>Basidiomycota</taxon>
        <taxon>Agaricomycotina</taxon>
        <taxon>Agaricomycetes</taxon>
        <taxon>Agaricomycetidae</taxon>
        <taxon>Agaricales</taxon>
        <taxon>Marasmiineae</taxon>
        <taxon>Physalacriaceae</taxon>
        <taxon>Armillaria</taxon>
    </lineage>
</organism>
<dbReference type="OMA" id="SHFERNI"/>
<keyword evidence="4" id="KW-1185">Reference proteome</keyword>
<comment type="cofactor">
    <cofactor evidence="1">
        <name>Mg(2+)</name>
        <dbReference type="ChEBI" id="CHEBI:18420"/>
    </cofactor>
</comment>
<dbReference type="GO" id="GO:0006310">
    <property type="term" value="P:DNA recombination"/>
    <property type="evidence" value="ECO:0007669"/>
    <property type="project" value="UniProtKB-KW"/>
</dbReference>
<keyword evidence="1" id="KW-0378">Hydrolase</keyword>
<keyword evidence="1" id="KW-0227">DNA damage</keyword>
<keyword evidence="1" id="KW-0233">DNA recombination</keyword>
<keyword evidence="1" id="KW-0067">ATP-binding</keyword>
<keyword evidence="1" id="KW-0547">Nucleotide-binding</keyword>
<dbReference type="InterPro" id="IPR027417">
    <property type="entry name" value="P-loop_NTPase"/>
</dbReference>
<accession>A0A284S4N5</accession>
<evidence type="ECO:0000313" key="4">
    <source>
        <dbReference type="Proteomes" id="UP000219338"/>
    </source>
</evidence>